<dbReference type="AlphaFoldDB" id="A0A9K3K7P9"/>
<dbReference type="Proteomes" id="UP000693970">
    <property type="component" value="Unassembled WGS sequence"/>
</dbReference>
<keyword evidence="3 7" id="KW-0812">Transmembrane</keyword>
<evidence type="ECO:0008006" key="11">
    <source>
        <dbReference type="Google" id="ProtNLM"/>
    </source>
</evidence>
<comment type="caution">
    <text evidence="8">The sequence shown here is derived from an EMBL/GenBank/DDBJ whole genome shotgun (WGS) entry which is preliminary data.</text>
</comment>
<feature type="transmembrane region" description="Helical" evidence="7">
    <location>
        <begin position="21"/>
        <end position="49"/>
    </location>
</feature>
<keyword evidence="5 7" id="KW-1133">Transmembrane helix</keyword>
<evidence type="ECO:0000256" key="4">
    <source>
        <dbReference type="ARBA" id="ARBA00022968"/>
    </source>
</evidence>
<evidence type="ECO:0000313" key="8">
    <source>
        <dbReference type="EMBL" id="KAG7338659.1"/>
    </source>
</evidence>
<organism evidence="8 10">
    <name type="scientific">Nitzschia inconspicua</name>
    <dbReference type="NCBI Taxonomy" id="303405"/>
    <lineage>
        <taxon>Eukaryota</taxon>
        <taxon>Sar</taxon>
        <taxon>Stramenopiles</taxon>
        <taxon>Ochrophyta</taxon>
        <taxon>Bacillariophyta</taxon>
        <taxon>Bacillariophyceae</taxon>
        <taxon>Bacillariophycidae</taxon>
        <taxon>Bacillariales</taxon>
        <taxon>Bacillariaceae</taxon>
        <taxon>Nitzschia</taxon>
    </lineage>
</organism>
<accession>A0A9K3K7P9</accession>
<dbReference type="GO" id="GO:0016020">
    <property type="term" value="C:membrane"/>
    <property type="evidence" value="ECO:0007669"/>
    <property type="project" value="UniProtKB-SubCell"/>
</dbReference>
<comment type="subcellular location">
    <subcellularLocation>
        <location evidence="1">Membrane</location>
        <topology evidence="1">Single-pass type II membrane protein</topology>
    </subcellularLocation>
</comment>
<evidence type="ECO:0000256" key="7">
    <source>
        <dbReference type="SAM" id="Phobius"/>
    </source>
</evidence>
<sequence>MGRRRVEPPVFLQKRNGSQCRIFPIFQTLVRCISALSLVFLCISIATLLRLDSNPTFVSLHENDSVVTATHDPYFLIRNPPSFTVTNTTCSAPPGTGEEGPEGVRALYKIYVHQHDQLHEEALNSVPQQSKSKRRIRLVCMVYTHSNRHDVLRAVAETYGQRCDGFLAASNLTDPSIGAFALTHDGPEEYGNMWNKVQKMWLYAYQHYLRQFDWFFICGDDTYAIPENLRKVAAYYEDTEKKKGPNGIPPLYLGASIPNSKNLRRRFCGGGAGYMLNQQAVLLLNRRILMGECPDAMASDEDIRVARCLDDAGVQCHDTNDAAEEVRFHHLDAQFHASWTPRRVSVWLWPKLQRFHGIRGNQSKLEQISNTSTTFHLVKSKVRSKERDRGMRRYHAILNPELCGSDFVDQVREAALCSAGRQAELQKEWAKTDIQGASKKSGKATAR</sequence>
<evidence type="ECO:0000256" key="6">
    <source>
        <dbReference type="ARBA" id="ARBA00023136"/>
    </source>
</evidence>
<evidence type="ECO:0000256" key="3">
    <source>
        <dbReference type="ARBA" id="ARBA00022692"/>
    </source>
</evidence>
<comment type="similarity">
    <text evidence="2">Belongs to the glycosyltransferase 31 family. Beta3-Gal-T subfamily.</text>
</comment>
<protein>
    <recommendedName>
        <fullName evidence="11">N-acetylgalactosaminide beta-1,3-galactosyltransferase</fullName>
    </recommendedName>
</protein>
<keyword evidence="10" id="KW-1185">Reference proteome</keyword>
<proteinExistence type="inferred from homology"/>
<dbReference type="PANTHER" id="PTHR23033">
    <property type="entry name" value="BETA1,3-GALACTOSYLTRANSFERASE"/>
    <property type="match status" value="1"/>
</dbReference>
<keyword evidence="6 7" id="KW-0472">Membrane</keyword>
<dbReference type="PANTHER" id="PTHR23033:SF14">
    <property type="entry name" value="GLYCOPROTEIN-N-ACETYLGALACTOSAMINE 3-BETA-GALACTOSYLTRANSFERASE 1-RELATED"/>
    <property type="match status" value="1"/>
</dbReference>
<evidence type="ECO:0000313" key="10">
    <source>
        <dbReference type="Proteomes" id="UP000693970"/>
    </source>
</evidence>
<evidence type="ECO:0000313" key="9">
    <source>
        <dbReference type="EMBL" id="KAG7342775.1"/>
    </source>
</evidence>
<evidence type="ECO:0000256" key="5">
    <source>
        <dbReference type="ARBA" id="ARBA00022989"/>
    </source>
</evidence>
<dbReference type="OrthoDB" id="45159at2759"/>
<dbReference type="InterPro" id="IPR026050">
    <property type="entry name" value="C1GALT1/C1GALT1_chp1"/>
</dbReference>
<dbReference type="GO" id="GO:0016263">
    <property type="term" value="F:glycoprotein-N-acetylgalactosamine 3-beta-galactosyltransferase activity"/>
    <property type="evidence" value="ECO:0007669"/>
    <property type="project" value="TreeGrafter"/>
</dbReference>
<name>A0A9K3K7P9_9STRA</name>
<reference evidence="8" key="2">
    <citation type="submission" date="2021-04" db="EMBL/GenBank/DDBJ databases">
        <authorList>
            <person name="Podell S."/>
        </authorList>
    </citation>
    <scope>NUCLEOTIDE SEQUENCE</scope>
    <source>
        <strain evidence="8">Hildebrandi</strain>
    </source>
</reference>
<dbReference type="EMBL" id="JAGRRH010000024">
    <property type="protein sequence ID" value="KAG7342775.1"/>
    <property type="molecule type" value="Genomic_DNA"/>
</dbReference>
<gene>
    <name evidence="9" type="ORF">IV203_020719</name>
    <name evidence="8" type="ORF">IV203_021591</name>
</gene>
<evidence type="ECO:0000256" key="2">
    <source>
        <dbReference type="ARBA" id="ARBA00006462"/>
    </source>
</evidence>
<evidence type="ECO:0000256" key="1">
    <source>
        <dbReference type="ARBA" id="ARBA00004606"/>
    </source>
</evidence>
<dbReference type="EMBL" id="JAGRRH010000052">
    <property type="protein sequence ID" value="KAG7338659.1"/>
    <property type="molecule type" value="Genomic_DNA"/>
</dbReference>
<keyword evidence="4" id="KW-0735">Signal-anchor</keyword>
<reference evidence="8" key="1">
    <citation type="journal article" date="2021" name="Sci. Rep.">
        <title>Diploid genomic architecture of Nitzschia inconspicua, an elite biomass production diatom.</title>
        <authorList>
            <person name="Oliver A."/>
            <person name="Podell S."/>
            <person name="Pinowska A."/>
            <person name="Traller J.C."/>
            <person name="Smith S.R."/>
            <person name="McClure R."/>
            <person name="Beliaev A."/>
            <person name="Bohutskyi P."/>
            <person name="Hill E.A."/>
            <person name="Rabines A."/>
            <person name="Zheng H."/>
            <person name="Allen L.Z."/>
            <person name="Kuo A."/>
            <person name="Grigoriev I.V."/>
            <person name="Allen A.E."/>
            <person name="Hazlebeck D."/>
            <person name="Allen E.E."/>
        </authorList>
    </citation>
    <scope>NUCLEOTIDE SEQUENCE</scope>
    <source>
        <strain evidence="8">Hildebrandi</strain>
    </source>
</reference>